<comment type="similarity">
    <text evidence="1">Belongs to the peptidase S1 family.</text>
</comment>
<dbReference type="AlphaFoldDB" id="A0A0A1SKK3"/>
<dbReference type="SUPFAM" id="SSF50494">
    <property type="entry name" value="Trypsin-like serine proteases"/>
    <property type="match status" value="1"/>
</dbReference>
<dbReference type="Proteomes" id="UP000039046">
    <property type="component" value="Unassembled WGS sequence"/>
</dbReference>
<dbReference type="PANTHER" id="PTHR24276:SF91">
    <property type="entry name" value="AT26814P-RELATED"/>
    <property type="match status" value="1"/>
</dbReference>
<dbReference type="EMBL" id="CDHN01000001">
    <property type="protein sequence ID" value="CEJ80743.1"/>
    <property type="molecule type" value="Genomic_DNA"/>
</dbReference>
<reference evidence="5 6" key="1">
    <citation type="journal article" date="2015" name="Genome Announc.">
        <title>Draft Genome Sequence and Gene Annotation of the Entomopathogenic Fungus Verticillium hemipterigenum.</title>
        <authorList>
            <person name="Horn F."/>
            <person name="Habel A."/>
            <person name="Scharf D.H."/>
            <person name="Dworschak J."/>
            <person name="Brakhage A.A."/>
            <person name="Guthke R."/>
            <person name="Hertweck C."/>
            <person name="Linde J."/>
        </authorList>
    </citation>
    <scope>NUCLEOTIDE SEQUENCE [LARGE SCALE GENOMIC DNA]</scope>
</reference>
<dbReference type="PROSITE" id="PS00134">
    <property type="entry name" value="TRYPSIN_HIS"/>
    <property type="match status" value="1"/>
</dbReference>
<keyword evidence="3" id="KW-0378">Hydrolase</keyword>
<dbReference type="InterPro" id="IPR018114">
    <property type="entry name" value="TRYPSIN_HIS"/>
</dbReference>
<evidence type="ECO:0000313" key="5">
    <source>
        <dbReference type="EMBL" id="CEJ80743.1"/>
    </source>
</evidence>
<feature type="domain" description="Peptidase S1" evidence="4">
    <location>
        <begin position="52"/>
        <end position="259"/>
    </location>
</feature>
<gene>
    <name evidence="5" type="ORF">VHEMI00909</name>
</gene>
<dbReference type="SMART" id="SM00020">
    <property type="entry name" value="Tryp_SPc"/>
    <property type="match status" value="1"/>
</dbReference>
<evidence type="ECO:0000313" key="6">
    <source>
        <dbReference type="Proteomes" id="UP000039046"/>
    </source>
</evidence>
<protein>
    <recommendedName>
        <fullName evidence="4">Peptidase S1 domain-containing protein</fullName>
    </recommendedName>
</protein>
<keyword evidence="2" id="KW-1015">Disulfide bond</keyword>
<evidence type="ECO:0000256" key="1">
    <source>
        <dbReference type="ARBA" id="ARBA00007664"/>
    </source>
</evidence>
<dbReference type="InterPro" id="IPR050430">
    <property type="entry name" value="Peptidase_S1"/>
</dbReference>
<dbReference type="GO" id="GO:0006508">
    <property type="term" value="P:proteolysis"/>
    <property type="evidence" value="ECO:0007669"/>
    <property type="project" value="UniProtKB-KW"/>
</dbReference>
<dbReference type="InterPro" id="IPR001314">
    <property type="entry name" value="Peptidase_S1A"/>
</dbReference>
<organism evidence="5 6">
    <name type="scientific">[Torrubiella] hemipterigena</name>
    <dbReference type="NCBI Taxonomy" id="1531966"/>
    <lineage>
        <taxon>Eukaryota</taxon>
        <taxon>Fungi</taxon>
        <taxon>Dikarya</taxon>
        <taxon>Ascomycota</taxon>
        <taxon>Pezizomycotina</taxon>
        <taxon>Sordariomycetes</taxon>
        <taxon>Hypocreomycetidae</taxon>
        <taxon>Hypocreales</taxon>
        <taxon>Clavicipitaceae</taxon>
        <taxon>Clavicipitaceae incertae sedis</taxon>
        <taxon>'Torrubiella' clade</taxon>
    </lineage>
</organism>
<dbReference type="PANTHER" id="PTHR24276">
    <property type="entry name" value="POLYSERASE-RELATED"/>
    <property type="match status" value="1"/>
</dbReference>
<keyword evidence="6" id="KW-1185">Reference proteome</keyword>
<name>A0A0A1SKK3_9HYPO</name>
<dbReference type="OrthoDB" id="6380398at2759"/>
<dbReference type="InterPro" id="IPR009003">
    <property type="entry name" value="Peptidase_S1_PA"/>
</dbReference>
<evidence type="ECO:0000256" key="2">
    <source>
        <dbReference type="ARBA" id="ARBA00023157"/>
    </source>
</evidence>
<dbReference type="Gene3D" id="2.40.10.10">
    <property type="entry name" value="Trypsin-like serine proteases"/>
    <property type="match status" value="1"/>
</dbReference>
<proteinExistence type="inferred from homology"/>
<dbReference type="InterPro" id="IPR033116">
    <property type="entry name" value="TRYPSIN_SER"/>
</dbReference>
<dbReference type="PROSITE" id="PS00135">
    <property type="entry name" value="TRYPSIN_SER"/>
    <property type="match status" value="1"/>
</dbReference>
<dbReference type="GO" id="GO:0004252">
    <property type="term" value="F:serine-type endopeptidase activity"/>
    <property type="evidence" value="ECO:0007669"/>
    <property type="project" value="InterPro"/>
</dbReference>
<dbReference type="Pfam" id="PF00089">
    <property type="entry name" value="Trypsin"/>
    <property type="match status" value="1"/>
</dbReference>
<keyword evidence="3" id="KW-0645">Protease</keyword>
<dbReference type="PROSITE" id="PS50240">
    <property type="entry name" value="TRYPSIN_DOM"/>
    <property type="match status" value="1"/>
</dbReference>
<keyword evidence="3" id="KW-0720">Serine protease</keyword>
<dbReference type="InterPro" id="IPR043504">
    <property type="entry name" value="Peptidase_S1_PA_chymotrypsin"/>
</dbReference>
<evidence type="ECO:0000259" key="4">
    <source>
        <dbReference type="PROSITE" id="PS50240"/>
    </source>
</evidence>
<dbReference type="STRING" id="1531966.A0A0A1SKK3"/>
<sequence length="259" mass="27082">MLLNVPSSHYYIMYILLLPVPSLQSISSMKSSLALGLVSRALAATIPRGADVFGGTEADIKNVPYQAEFNVVEAGVFCGGSIISKRHILTAGHCSRLADNPSEIVIRAGSAKLPAGTEHAVASIHQHPKFNTANGHIDYDVSILELASGLEFSDSVKAIAVVDSPAVANSTGLLSSWGDSQDGDVTQPMEVDLAVIALDECIKLLAKYGIVPSDRFFCTLYRAGGKAACHGDSGGPIVIDGKLAGSVSGGPDTYVCPRR</sequence>
<dbReference type="HOGENOM" id="CLU_006842_7_1_1"/>
<dbReference type="InterPro" id="IPR001254">
    <property type="entry name" value="Trypsin_dom"/>
</dbReference>
<dbReference type="CDD" id="cd00190">
    <property type="entry name" value="Tryp_SPc"/>
    <property type="match status" value="1"/>
</dbReference>
<dbReference type="FunFam" id="2.40.10.10:FF:000068">
    <property type="entry name" value="transmembrane protease serine 2"/>
    <property type="match status" value="1"/>
</dbReference>
<evidence type="ECO:0000256" key="3">
    <source>
        <dbReference type="RuleBase" id="RU363034"/>
    </source>
</evidence>
<accession>A0A0A1SKK3</accession>
<dbReference type="PRINTS" id="PR00722">
    <property type="entry name" value="CHYMOTRYPSIN"/>
</dbReference>